<protein>
    <recommendedName>
        <fullName evidence="2">Flavodoxin-like fold domain-containing protein</fullName>
    </recommendedName>
</protein>
<dbReference type="InterPro" id="IPR029039">
    <property type="entry name" value="Flavoprotein-like_sf"/>
</dbReference>
<gene>
    <name evidence="3" type="ORF">CAP51_11285</name>
</gene>
<dbReference type="Gene3D" id="3.40.50.360">
    <property type="match status" value="1"/>
</dbReference>
<dbReference type="PANTHER" id="PTHR47307:SF1">
    <property type="entry name" value="GLUTATHIONE-REGULATED POTASSIUM-EFFLUX SYSTEM ANCILLARY PROTEIN KEFG"/>
    <property type="match status" value="1"/>
</dbReference>
<proteinExistence type="predicted"/>
<feature type="domain" description="Flavodoxin-like fold" evidence="2">
    <location>
        <begin position="3"/>
        <end position="164"/>
    </location>
</feature>
<dbReference type="InterPro" id="IPR046980">
    <property type="entry name" value="KefG/KefF"/>
</dbReference>
<sequence>MHKTLIIIAHPDIENSIINQTWIKALQSYPEQFTLHHIDKIYPHGKIDIVAEQRLIEEHHSIILQFPIYWFNCPPLLKSWLDQVLSYGWAYGSQGKKLFNKKVGLAVSTGICEEDYSKEGRYLYSLAEILRPFEITFSYVHADYQSFFAFYGTEISPDIAQQKLNTIKLEKGFQEYLAYLQKFLPAETHLSVDEYIKSI</sequence>
<keyword evidence="1" id="KW-0560">Oxidoreductase</keyword>
<evidence type="ECO:0000313" key="4">
    <source>
        <dbReference type="Proteomes" id="UP000196536"/>
    </source>
</evidence>
<evidence type="ECO:0000313" key="3">
    <source>
        <dbReference type="EMBL" id="OUY06513.1"/>
    </source>
</evidence>
<dbReference type="InterPro" id="IPR003680">
    <property type="entry name" value="Flavodoxin_fold"/>
</dbReference>
<dbReference type="GO" id="GO:0003955">
    <property type="term" value="F:NAD(P)H dehydrogenase (quinone) activity"/>
    <property type="evidence" value="ECO:0007669"/>
    <property type="project" value="TreeGrafter"/>
</dbReference>
<dbReference type="GO" id="GO:0010181">
    <property type="term" value="F:FMN binding"/>
    <property type="evidence" value="ECO:0007669"/>
    <property type="project" value="TreeGrafter"/>
</dbReference>
<name>A0A1Z9YWG6_9GAMM</name>
<dbReference type="OrthoDB" id="9798454at2"/>
<evidence type="ECO:0000259" key="2">
    <source>
        <dbReference type="Pfam" id="PF02525"/>
    </source>
</evidence>
<dbReference type="SUPFAM" id="SSF52218">
    <property type="entry name" value="Flavoproteins"/>
    <property type="match status" value="1"/>
</dbReference>
<dbReference type="AlphaFoldDB" id="A0A1Z9YWG6"/>
<reference evidence="3 4" key="1">
    <citation type="submission" date="2017-05" db="EMBL/GenBank/DDBJ databases">
        <title>Acinetobacter populi ANC 5415 (= PBJ7), whole genome shotgun sequencing project.</title>
        <authorList>
            <person name="Nemec A."/>
            <person name="Radolfova-Krizova L."/>
        </authorList>
    </citation>
    <scope>NUCLEOTIDE SEQUENCE [LARGE SCALE GENOMIC DNA]</scope>
    <source>
        <strain evidence="3 4">PBJ7</strain>
    </source>
</reference>
<dbReference type="RefSeq" id="WP_087620874.1">
    <property type="nucleotide sequence ID" value="NZ_NEXX01000004.1"/>
</dbReference>
<accession>A0A1Z9YWG6</accession>
<evidence type="ECO:0000256" key="1">
    <source>
        <dbReference type="ARBA" id="ARBA00023002"/>
    </source>
</evidence>
<dbReference type="Pfam" id="PF02525">
    <property type="entry name" value="Flavodoxin_2"/>
    <property type="match status" value="1"/>
</dbReference>
<keyword evidence="4" id="KW-1185">Reference proteome</keyword>
<dbReference type="GO" id="GO:0009055">
    <property type="term" value="F:electron transfer activity"/>
    <property type="evidence" value="ECO:0007669"/>
    <property type="project" value="TreeGrafter"/>
</dbReference>
<comment type="caution">
    <text evidence="3">The sequence shown here is derived from an EMBL/GenBank/DDBJ whole genome shotgun (WGS) entry which is preliminary data.</text>
</comment>
<dbReference type="Proteomes" id="UP000196536">
    <property type="component" value="Unassembled WGS sequence"/>
</dbReference>
<organism evidence="3 4">
    <name type="scientific">Acinetobacter populi</name>
    <dbReference type="NCBI Taxonomy" id="1582270"/>
    <lineage>
        <taxon>Bacteria</taxon>
        <taxon>Pseudomonadati</taxon>
        <taxon>Pseudomonadota</taxon>
        <taxon>Gammaproteobacteria</taxon>
        <taxon>Moraxellales</taxon>
        <taxon>Moraxellaceae</taxon>
        <taxon>Acinetobacter</taxon>
    </lineage>
</organism>
<dbReference type="EMBL" id="NEXX01000004">
    <property type="protein sequence ID" value="OUY06513.1"/>
    <property type="molecule type" value="Genomic_DNA"/>
</dbReference>
<dbReference type="PANTHER" id="PTHR47307">
    <property type="entry name" value="GLUTATHIONE-REGULATED POTASSIUM-EFFLUX SYSTEM ANCILLARY PROTEIN KEFG"/>
    <property type="match status" value="1"/>
</dbReference>